<evidence type="ECO:0000313" key="2">
    <source>
        <dbReference type="Proteomes" id="UP000318626"/>
    </source>
</evidence>
<reference evidence="2" key="1">
    <citation type="submission" date="2019-02" db="EMBL/GenBank/DDBJ databases">
        <title>Deep-cultivation of Planctomycetes and their phenomic and genomic characterization uncovers novel biology.</title>
        <authorList>
            <person name="Wiegand S."/>
            <person name="Jogler M."/>
            <person name="Boedeker C."/>
            <person name="Pinto D."/>
            <person name="Vollmers J."/>
            <person name="Rivas-Marin E."/>
            <person name="Kohn T."/>
            <person name="Peeters S.H."/>
            <person name="Heuer A."/>
            <person name="Rast P."/>
            <person name="Oberbeckmann S."/>
            <person name="Bunk B."/>
            <person name="Jeske O."/>
            <person name="Meyerdierks A."/>
            <person name="Storesund J.E."/>
            <person name="Kallscheuer N."/>
            <person name="Luecker S."/>
            <person name="Lage O.M."/>
            <person name="Pohl T."/>
            <person name="Merkel B.J."/>
            <person name="Hornburger P."/>
            <person name="Mueller R.-W."/>
            <person name="Bruemmer F."/>
            <person name="Labrenz M."/>
            <person name="Spormann A.M."/>
            <person name="Op den Camp H."/>
            <person name="Overmann J."/>
            <person name="Amann R."/>
            <person name="Jetten M.S.M."/>
            <person name="Mascher T."/>
            <person name="Medema M.H."/>
            <person name="Devos D.P."/>
            <person name="Kaster A.-K."/>
            <person name="Ovreas L."/>
            <person name="Rohde M."/>
            <person name="Galperin M.Y."/>
            <person name="Jogler C."/>
        </authorList>
    </citation>
    <scope>NUCLEOTIDE SEQUENCE [LARGE SCALE GENOMIC DNA]</scope>
    <source>
        <strain evidence="2">Pan97</strain>
    </source>
</reference>
<dbReference type="KEGG" id="bvo:Pan97_24360"/>
<organism evidence="1 2">
    <name type="scientific">Bremerella volcania</name>
    <dbReference type="NCBI Taxonomy" id="2527984"/>
    <lineage>
        <taxon>Bacteria</taxon>
        <taxon>Pseudomonadati</taxon>
        <taxon>Planctomycetota</taxon>
        <taxon>Planctomycetia</taxon>
        <taxon>Pirellulales</taxon>
        <taxon>Pirellulaceae</taxon>
        <taxon>Bremerella</taxon>
    </lineage>
</organism>
<dbReference type="Pfam" id="PF08889">
    <property type="entry name" value="WbqC"/>
    <property type="match status" value="1"/>
</dbReference>
<dbReference type="Proteomes" id="UP000318626">
    <property type="component" value="Chromosome"/>
</dbReference>
<dbReference type="EMBL" id="CP036289">
    <property type="protein sequence ID" value="QDU75404.1"/>
    <property type="molecule type" value="Genomic_DNA"/>
</dbReference>
<dbReference type="RefSeq" id="WP_144972750.1">
    <property type="nucleotide sequence ID" value="NZ_CP036289.1"/>
</dbReference>
<gene>
    <name evidence="1" type="ORF">Pan97_24360</name>
</gene>
<keyword evidence="2" id="KW-1185">Reference proteome</keyword>
<dbReference type="InterPro" id="IPR014985">
    <property type="entry name" value="WbqC"/>
</dbReference>
<evidence type="ECO:0000313" key="1">
    <source>
        <dbReference type="EMBL" id="QDU75404.1"/>
    </source>
</evidence>
<sequence>MKCVILQPSYIPWRGYFHQIQKADLFVYYDDVQYDKNGWRNRNRILGPNGPMWLTIPAKVKGFPLIQDVEIDEKVHWQKKHWRSFENSYSKAPHFAEVSELLLPFYEEPAPRLADFTIATTTAISDWLGLNTRFIRSSAIESNGTKTDRLVEILTAIGATHYISGPAAKDYLEEGKLEAAGISLEYMSYDYPDYPQLHGHNEQALSILDLIFMVGRDVGPYIWEHRDSTTKVCHDA</sequence>
<proteinExistence type="predicted"/>
<dbReference type="AlphaFoldDB" id="A0A518C869"/>
<protein>
    <submittedName>
        <fullName evidence="1">WbqC-like protein family protein</fullName>
    </submittedName>
</protein>
<dbReference type="OrthoDB" id="3611744at2"/>
<name>A0A518C869_9BACT</name>
<accession>A0A518C869</accession>